<feature type="region of interest" description="Disordered" evidence="5">
    <location>
        <begin position="379"/>
        <end position="400"/>
    </location>
</feature>
<name>A0A9Q9ATF3_9PEZI</name>
<feature type="region of interest" description="Disordered" evidence="5">
    <location>
        <begin position="498"/>
        <end position="537"/>
    </location>
</feature>
<evidence type="ECO:0000313" key="7">
    <source>
        <dbReference type="Proteomes" id="UP001056384"/>
    </source>
</evidence>
<dbReference type="GO" id="GO:0000149">
    <property type="term" value="F:SNARE binding"/>
    <property type="evidence" value="ECO:0007669"/>
    <property type="project" value="TreeGrafter"/>
</dbReference>
<evidence type="ECO:0000256" key="4">
    <source>
        <dbReference type="SAM" id="Coils"/>
    </source>
</evidence>
<evidence type="ECO:0000313" key="6">
    <source>
        <dbReference type="EMBL" id="USW54384.1"/>
    </source>
</evidence>
<dbReference type="AlphaFoldDB" id="A0A9Q9ATF3"/>
<gene>
    <name evidence="6" type="ORF">Slin15195_G077030</name>
</gene>
<keyword evidence="3 4" id="KW-0175">Coiled coil</keyword>
<reference evidence="6" key="1">
    <citation type="submission" date="2022-06" db="EMBL/GenBank/DDBJ databases">
        <title>Complete genome sequences of two strains of the flax pathogen Septoria linicola.</title>
        <authorList>
            <person name="Lapalu N."/>
            <person name="Simon A."/>
            <person name="Demenou B."/>
            <person name="Paumier D."/>
            <person name="Guillot M.-P."/>
            <person name="Gout L."/>
            <person name="Valade R."/>
        </authorList>
    </citation>
    <scope>NUCLEOTIDE SEQUENCE</scope>
    <source>
        <strain evidence="6">SE15195</strain>
    </source>
</reference>
<organism evidence="6 7">
    <name type="scientific">Septoria linicola</name>
    <dbReference type="NCBI Taxonomy" id="215465"/>
    <lineage>
        <taxon>Eukaryota</taxon>
        <taxon>Fungi</taxon>
        <taxon>Dikarya</taxon>
        <taxon>Ascomycota</taxon>
        <taxon>Pezizomycotina</taxon>
        <taxon>Dothideomycetes</taxon>
        <taxon>Dothideomycetidae</taxon>
        <taxon>Mycosphaerellales</taxon>
        <taxon>Mycosphaerellaceae</taxon>
        <taxon>Septoria</taxon>
    </lineage>
</organism>
<feature type="compositionally biased region" description="Low complexity" evidence="5">
    <location>
        <begin position="388"/>
        <end position="400"/>
    </location>
</feature>
<dbReference type="GO" id="GO:0035493">
    <property type="term" value="P:SNARE complex assembly"/>
    <property type="evidence" value="ECO:0007669"/>
    <property type="project" value="TreeGrafter"/>
</dbReference>
<sequence>MDCDICSQALGGRRKLLCSGCAQAILYGPRFRQATALLDKEKHHAQAEAVVRPGNDGVLAALPQDADLDAITTGMRKHSLDQSRAESQAAELRVSSIVDKAEELKKELEKYREYIAAQKQASEARRQRLAAESAEIEKSRSRATEPVLTVTKKAAQRLEKVRGRIVDARLLLCREAALAMDFQRRKGPNGRSEYVLGGIIVPDLRQLNVKTQAQAKAPLVGGRTVAEPHDLVSETFDNVARLLNLCAYYLGIRLPGEILLPHERFPRAAIMPEKSSYKYSDVAFPGLSSSQSSSPAASRIIDQNLPRPRPLWLEKPLAQLAKEDPKSYGLYIEGVSLLAYNVAWLCKSQGVDGINNFDDICAIGKNLYRLLLTQHRRSQARPTLDRQTTGTSSRVTVVSGRDAQQPDLPRFGVFSHNSTEHNLAGPEGGDFMNHWRLASSTRLADKLRAHLLAEISGAEWDLLEEREWDEEREDELPVLVGGSRRPFESRHPAMSVMTVAAHDGAEEERSSSAAESSKQKKQSSGWMKVRGRAGDGN</sequence>
<dbReference type="PANTHER" id="PTHR15157:SF13">
    <property type="entry name" value="AUTOPHAGY-RELATED PROTEIN 14"/>
    <property type="match status" value="1"/>
</dbReference>
<feature type="coiled-coil region" evidence="4">
    <location>
        <begin position="87"/>
        <end position="139"/>
    </location>
</feature>
<evidence type="ECO:0000256" key="5">
    <source>
        <dbReference type="SAM" id="MobiDB-lite"/>
    </source>
</evidence>
<dbReference type="Proteomes" id="UP001056384">
    <property type="component" value="Chromosome 6"/>
</dbReference>
<dbReference type="GO" id="GO:0000323">
    <property type="term" value="C:lytic vacuole"/>
    <property type="evidence" value="ECO:0007669"/>
    <property type="project" value="TreeGrafter"/>
</dbReference>
<dbReference type="InterPro" id="IPR018791">
    <property type="entry name" value="UV_resistance/autophagy_Atg14"/>
</dbReference>
<evidence type="ECO:0000256" key="3">
    <source>
        <dbReference type="ARBA" id="ARBA00023054"/>
    </source>
</evidence>
<protein>
    <recommendedName>
        <fullName evidence="2">Autophagy-related protein 14</fullName>
    </recommendedName>
</protein>
<dbReference type="Pfam" id="PF10186">
    <property type="entry name" value="ATG14"/>
    <property type="match status" value="1"/>
</dbReference>
<dbReference type="OrthoDB" id="16772at2759"/>
<keyword evidence="7" id="KW-1185">Reference proteome</keyword>
<proteinExistence type="inferred from homology"/>
<accession>A0A9Q9ATF3</accession>
<comment type="similarity">
    <text evidence="1">Belongs to the ATG14 family.</text>
</comment>
<evidence type="ECO:0000256" key="1">
    <source>
        <dbReference type="ARBA" id="ARBA00009574"/>
    </source>
</evidence>
<dbReference type="EMBL" id="CP099423">
    <property type="protein sequence ID" value="USW54384.1"/>
    <property type="molecule type" value="Genomic_DNA"/>
</dbReference>
<evidence type="ECO:0000256" key="2">
    <source>
        <dbReference type="ARBA" id="ARBA00013807"/>
    </source>
</evidence>
<dbReference type="GO" id="GO:0032991">
    <property type="term" value="C:protein-containing complex"/>
    <property type="evidence" value="ECO:0007669"/>
    <property type="project" value="UniProtKB-ARBA"/>
</dbReference>
<dbReference type="PANTHER" id="PTHR15157">
    <property type="entry name" value="UV RADIATION RESISTANCE-ASSOCIATED GENE PROTEIN"/>
    <property type="match status" value="1"/>
</dbReference>
<dbReference type="GO" id="GO:0005768">
    <property type="term" value="C:endosome"/>
    <property type="evidence" value="ECO:0007669"/>
    <property type="project" value="TreeGrafter"/>
</dbReference>